<feature type="domain" description="ATP-grasp" evidence="5">
    <location>
        <begin position="111"/>
        <end position="318"/>
    </location>
</feature>
<dbReference type="InterPro" id="IPR040570">
    <property type="entry name" value="LAL_C2"/>
</dbReference>
<evidence type="ECO:0000256" key="4">
    <source>
        <dbReference type="PROSITE-ProRule" id="PRU00409"/>
    </source>
</evidence>
<evidence type="ECO:0000256" key="3">
    <source>
        <dbReference type="ARBA" id="ARBA00022840"/>
    </source>
</evidence>
<dbReference type="AlphaFoldDB" id="A0A239DKD3"/>
<sequence>MKLLALEARQNATYYQSRYQQVQDFGAELYVLNGIGTPDFWPADRYRVVGSQQIDDLITEAKSWHEEERFDGIITFSESAVTTVAAVAEALGLPGVGAEAARTSRNKLLMREAHREHNAPHPDFRFVADLEEALGAATDFGYPVILKPTLGAASNFVFKIDDREEMEELFPQALSGIEEMSWFAMEAHGLDLGPHGLLVESFLDGEEFLIEAVAWDGEVYLGSIVDRITVEGGTFDDDMHHAPTSLTPEQVAAVHRVVRAGAHAQGLRRSVMHAEIRFHRGEPYLLEIAIRPGGGGLDLIAQITASHNPIRAVMDVARGSTPRVRHYRPTGVHVTAMCLISDAGRIASVDVPVDVAESERVFFLKVTAKPGDVIRRPPEGNSILGFLGTTGTSLEDARETMLDYASKINVSFVQDGETS</sequence>
<dbReference type="PROSITE" id="PS50975">
    <property type="entry name" value="ATP_GRASP"/>
    <property type="match status" value="1"/>
</dbReference>
<dbReference type="SUPFAM" id="SSF56059">
    <property type="entry name" value="Glutathione synthetase ATP-binding domain-like"/>
    <property type="match status" value="1"/>
</dbReference>
<dbReference type="InterPro" id="IPR041472">
    <property type="entry name" value="BL00235/CARNS1_N"/>
</dbReference>
<dbReference type="GO" id="GO:0046872">
    <property type="term" value="F:metal ion binding"/>
    <property type="evidence" value="ECO:0007669"/>
    <property type="project" value="InterPro"/>
</dbReference>
<dbReference type="PANTHER" id="PTHR43585:SF2">
    <property type="entry name" value="ATP-GRASP ENZYME FSQD"/>
    <property type="match status" value="1"/>
</dbReference>
<dbReference type="Pfam" id="PF18603">
    <property type="entry name" value="LAL_C2"/>
    <property type="match status" value="1"/>
</dbReference>
<keyword evidence="1" id="KW-0436">Ligase</keyword>
<dbReference type="Pfam" id="PF18130">
    <property type="entry name" value="ATPgrasp_N"/>
    <property type="match status" value="1"/>
</dbReference>
<protein>
    <submittedName>
        <fullName evidence="6">ATP-grasp domain-containing protein</fullName>
    </submittedName>
</protein>
<dbReference type="GO" id="GO:0016874">
    <property type="term" value="F:ligase activity"/>
    <property type="evidence" value="ECO:0007669"/>
    <property type="project" value="UniProtKB-KW"/>
</dbReference>
<dbReference type="Pfam" id="PF13535">
    <property type="entry name" value="ATP-grasp_4"/>
    <property type="match status" value="1"/>
</dbReference>
<keyword evidence="3 4" id="KW-0067">ATP-binding</keyword>
<name>A0A239DKD3_9ACTN</name>
<dbReference type="RefSeq" id="WP_089206948.1">
    <property type="nucleotide sequence ID" value="NZ_FZOD01000007.1"/>
</dbReference>
<dbReference type="GO" id="GO:0005524">
    <property type="term" value="F:ATP binding"/>
    <property type="evidence" value="ECO:0007669"/>
    <property type="project" value="UniProtKB-UniRule"/>
</dbReference>
<gene>
    <name evidence="6" type="ORF">SAMN05216276_1007173</name>
</gene>
<dbReference type="InterPro" id="IPR052032">
    <property type="entry name" value="ATP-dep_AA_Ligase"/>
</dbReference>
<dbReference type="Gene3D" id="3.40.50.20">
    <property type="match status" value="1"/>
</dbReference>
<keyword evidence="7" id="KW-1185">Reference proteome</keyword>
<evidence type="ECO:0000259" key="5">
    <source>
        <dbReference type="PROSITE" id="PS50975"/>
    </source>
</evidence>
<dbReference type="OrthoDB" id="24041at2"/>
<organism evidence="6 7">
    <name type="scientific">Streptosporangium subroseum</name>
    <dbReference type="NCBI Taxonomy" id="106412"/>
    <lineage>
        <taxon>Bacteria</taxon>
        <taxon>Bacillati</taxon>
        <taxon>Actinomycetota</taxon>
        <taxon>Actinomycetes</taxon>
        <taxon>Streptosporangiales</taxon>
        <taxon>Streptosporangiaceae</taxon>
        <taxon>Streptosporangium</taxon>
    </lineage>
</organism>
<evidence type="ECO:0000313" key="6">
    <source>
        <dbReference type="EMBL" id="SNS32511.1"/>
    </source>
</evidence>
<dbReference type="Proteomes" id="UP000198282">
    <property type="component" value="Unassembled WGS sequence"/>
</dbReference>
<dbReference type="Gene3D" id="3.30.470.20">
    <property type="entry name" value="ATP-grasp fold, B domain"/>
    <property type="match status" value="1"/>
</dbReference>
<evidence type="ECO:0000256" key="1">
    <source>
        <dbReference type="ARBA" id="ARBA00022598"/>
    </source>
</evidence>
<evidence type="ECO:0000256" key="2">
    <source>
        <dbReference type="ARBA" id="ARBA00022741"/>
    </source>
</evidence>
<evidence type="ECO:0000313" key="7">
    <source>
        <dbReference type="Proteomes" id="UP000198282"/>
    </source>
</evidence>
<reference evidence="6 7" key="1">
    <citation type="submission" date="2017-06" db="EMBL/GenBank/DDBJ databases">
        <authorList>
            <person name="Kim H.J."/>
            <person name="Triplett B.A."/>
        </authorList>
    </citation>
    <scope>NUCLEOTIDE SEQUENCE [LARGE SCALE GENOMIC DNA]</scope>
    <source>
        <strain evidence="6 7">CGMCC 4.2132</strain>
    </source>
</reference>
<proteinExistence type="predicted"/>
<keyword evidence="2 4" id="KW-0547">Nucleotide-binding</keyword>
<dbReference type="PANTHER" id="PTHR43585">
    <property type="entry name" value="FUMIPYRROLE BIOSYNTHESIS PROTEIN C"/>
    <property type="match status" value="1"/>
</dbReference>
<dbReference type="InterPro" id="IPR011761">
    <property type="entry name" value="ATP-grasp"/>
</dbReference>
<accession>A0A239DKD3</accession>
<dbReference type="EMBL" id="FZOD01000007">
    <property type="protein sequence ID" value="SNS32511.1"/>
    <property type="molecule type" value="Genomic_DNA"/>
</dbReference>